<feature type="compositionally biased region" description="Polar residues" evidence="1">
    <location>
        <begin position="18"/>
        <end position="27"/>
    </location>
</feature>
<dbReference type="Proteomes" id="UP001138500">
    <property type="component" value="Unassembled WGS sequence"/>
</dbReference>
<evidence type="ECO:0000313" key="2">
    <source>
        <dbReference type="EMBL" id="KAH9826543.1"/>
    </source>
</evidence>
<reference evidence="2 3" key="1">
    <citation type="journal article" date="2018" name="IMA Fungus">
        <title>IMA Genome-F 10: Nine draft genome sequences of Claviceps purpurea s.lat., including C. arundinis, C. humidiphila, and C. cf. spartinae, pseudomolecules for the pitch canker pathogen Fusarium circinatum, draft genome of Davidsoniella eucalypti, Grosmannia galeiformis, Quambalaria eucalypti, and Teratosphaeria destructans.</title>
        <authorList>
            <person name="Wingfield B.D."/>
            <person name="Liu M."/>
            <person name="Nguyen H.D."/>
            <person name="Lane F.A."/>
            <person name="Morgan S.W."/>
            <person name="De Vos L."/>
            <person name="Wilken P.M."/>
            <person name="Duong T.A."/>
            <person name="Aylward J."/>
            <person name="Coetzee M.P."/>
            <person name="Dadej K."/>
            <person name="De Beer Z.W."/>
            <person name="Findlay W."/>
            <person name="Havenga M."/>
            <person name="Kolarik M."/>
            <person name="Menzies J.G."/>
            <person name="Naidoo K."/>
            <person name="Pochopski O."/>
            <person name="Shoukouhi P."/>
            <person name="Santana Q.C."/>
            <person name="Seifert K.A."/>
            <person name="Soal N."/>
            <person name="Steenkamp E.T."/>
            <person name="Tatham C.T."/>
            <person name="van der Nest M.A."/>
            <person name="Wingfield M.J."/>
        </authorList>
    </citation>
    <scope>NUCLEOTIDE SEQUENCE [LARGE SCALE GENOMIC DNA]</scope>
    <source>
        <strain evidence="2">CMW44962</strain>
    </source>
</reference>
<accession>A0A9W7SQL6</accession>
<dbReference type="OrthoDB" id="10475453at2759"/>
<evidence type="ECO:0000313" key="3">
    <source>
        <dbReference type="Proteomes" id="UP001138500"/>
    </source>
</evidence>
<proteinExistence type="predicted"/>
<keyword evidence="3" id="KW-1185">Reference proteome</keyword>
<gene>
    <name evidence="2" type="ORF">Tdes44962_MAKER00507</name>
</gene>
<name>A0A9W7SQL6_9PEZI</name>
<feature type="region of interest" description="Disordered" evidence="1">
    <location>
        <begin position="1"/>
        <end position="35"/>
    </location>
</feature>
<feature type="compositionally biased region" description="Low complexity" evidence="1">
    <location>
        <begin position="146"/>
        <end position="159"/>
    </location>
</feature>
<comment type="caution">
    <text evidence="2">The sequence shown here is derived from an EMBL/GenBank/DDBJ whole genome shotgun (WGS) entry which is preliminary data.</text>
</comment>
<evidence type="ECO:0000256" key="1">
    <source>
        <dbReference type="SAM" id="MobiDB-lite"/>
    </source>
</evidence>
<dbReference type="AlphaFoldDB" id="A0A9W7SQL6"/>
<dbReference type="EMBL" id="RIBY02001978">
    <property type="protein sequence ID" value="KAH9826543.1"/>
    <property type="molecule type" value="Genomic_DNA"/>
</dbReference>
<feature type="region of interest" description="Disordered" evidence="1">
    <location>
        <begin position="141"/>
        <end position="167"/>
    </location>
</feature>
<sequence>MARHSKPKATTHPGRLTAFTSVRSATGDSRPPSSACRTTTAIRAATADALVQATTPSASEFVPMITFTAPLLEPKTTTADAVKDQVNKLIASFSPEISEAVQSFKSIGDLPIVETWELVPAPLAVRRGMRKSTQQPVVEKFDGDLGSRSSSRLLRGNSSQQDDGGGVVRARDSAVELAALGGHGMVETDYQSEDASEIVEFFASLVGSDGKVGDKRVSLGAFR</sequence>
<organism evidence="2 3">
    <name type="scientific">Teratosphaeria destructans</name>
    <dbReference type="NCBI Taxonomy" id="418781"/>
    <lineage>
        <taxon>Eukaryota</taxon>
        <taxon>Fungi</taxon>
        <taxon>Dikarya</taxon>
        <taxon>Ascomycota</taxon>
        <taxon>Pezizomycotina</taxon>
        <taxon>Dothideomycetes</taxon>
        <taxon>Dothideomycetidae</taxon>
        <taxon>Mycosphaerellales</taxon>
        <taxon>Teratosphaeriaceae</taxon>
        <taxon>Teratosphaeria</taxon>
    </lineage>
</organism>
<reference evidence="2 3" key="2">
    <citation type="journal article" date="2021" name="Curr. Genet.">
        <title>Genetic response to nitrogen starvation in the aggressive Eucalyptus foliar pathogen Teratosphaeria destructans.</title>
        <authorList>
            <person name="Havenga M."/>
            <person name="Wingfield B.D."/>
            <person name="Wingfield M.J."/>
            <person name="Dreyer L.L."/>
            <person name="Roets F."/>
            <person name="Aylward J."/>
        </authorList>
    </citation>
    <scope>NUCLEOTIDE SEQUENCE [LARGE SCALE GENOMIC DNA]</scope>
    <source>
        <strain evidence="2">CMW44962</strain>
    </source>
</reference>
<protein>
    <submittedName>
        <fullName evidence="2">Uncharacterized protein</fullName>
    </submittedName>
</protein>